<dbReference type="AlphaFoldDB" id="A0A9X2WCN0"/>
<protein>
    <submittedName>
        <fullName evidence="3">Glutathione S-transferase family protein</fullName>
    </submittedName>
</protein>
<evidence type="ECO:0000259" key="2">
    <source>
        <dbReference type="PROSITE" id="PS50405"/>
    </source>
</evidence>
<dbReference type="SUPFAM" id="SSF47616">
    <property type="entry name" value="GST C-terminal domain-like"/>
    <property type="match status" value="1"/>
</dbReference>
<evidence type="ECO:0000313" key="3">
    <source>
        <dbReference type="EMBL" id="MCT4704024.1"/>
    </source>
</evidence>
<dbReference type="InterPro" id="IPR036249">
    <property type="entry name" value="Thioredoxin-like_sf"/>
</dbReference>
<dbReference type="Gene3D" id="1.20.1050.10">
    <property type="match status" value="1"/>
</dbReference>
<dbReference type="Gene3D" id="3.40.30.10">
    <property type="entry name" value="Glutaredoxin"/>
    <property type="match status" value="1"/>
</dbReference>
<keyword evidence="4" id="KW-1185">Reference proteome</keyword>
<dbReference type="CDD" id="cd03057">
    <property type="entry name" value="GST_N_Beta"/>
    <property type="match status" value="1"/>
</dbReference>
<dbReference type="Proteomes" id="UP001150641">
    <property type="component" value="Unassembled WGS sequence"/>
</dbReference>
<accession>A0A9X2WCN0</accession>
<reference evidence="3" key="1">
    <citation type="submission" date="2022-03" db="EMBL/GenBank/DDBJ databases">
        <title>Proposal of a novel genus Dryocolo and two novel species.</title>
        <authorList>
            <person name="Maddock D.W."/>
            <person name="Brady C.L."/>
            <person name="Denman S."/>
            <person name="Arnold D."/>
        </authorList>
    </citation>
    <scope>NUCLEOTIDE SEQUENCE</scope>
    <source>
        <strain evidence="3">H6W4</strain>
    </source>
</reference>
<dbReference type="PANTHER" id="PTHR44051:SF8">
    <property type="entry name" value="GLUTATHIONE S-TRANSFERASE GSTA"/>
    <property type="match status" value="1"/>
</dbReference>
<dbReference type="RefSeq" id="WP_271124706.1">
    <property type="nucleotide sequence ID" value="NZ_JALHAN010000069.1"/>
</dbReference>
<name>A0A9X2WCN0_9ENTR</name>
<dbReference type="Pfam" id="PF13409">
    <property type="entry name" value="GST_N_2"/>
    <property type="match status" value="1"/>
</dbReference>
<dbReference type="EMBL" id="JALHAP010000082">
    <property type="protein sequence ID" value="MCT4704024.1"/>
    <property type="molecule type" value="Genomic_DNA"/>
</dbReference>
<dbReference type="InterPro" id="IPR010987">
    <property type="entry name" value="Glutathione-S-Trfase_C-like"/>
</dbReference>
<dbReference type="PANTHER" id="PTHR44051">
    <property type="entry name" value="GLUTATHIONE S-TRANSFERASE-RELATED"/>
    <property type="match status" value="1"/>
</dbReference>
<dbReference type="InterPro" id="IPR004045">
    <property type="entry name" value="Glutathione_S-Trfase_N"/>
</dbReference>
<dbReference type="PROSITE" id="PS50404">
    <property type="entry name" value="GST_NTER"/>
    <property type="match status" value="1"/>
</dbReference>
<organism evidence="3 4">
    <name type="scientific">Dryocola boscaweniae</name>
    <dbReference type="NCBI Taxonomy" id="2925397"/>
    <lineage>
        <taxon>Bacteria</taxon>
        <taxon>Pseudomonadati</taxon>
        <taxon>Pseudomonadota</taxon>
        <taxon>Gammaproteobacteria</taxon>
        <taxon>Enterobacterales</taxon>
        <taxon>Enterobacteriaceae</taxon>
        <taxon>Dryocola</taxon>
    </lineage>
</organism>
<feature type="domain" description="GST C-terminal" evidence="2">
    <location>
        <begin position="86"/>
        <end position="205"/>
    </location>
</feature>
<proteinExistence type="predicted"/>
<evidence type="ECO:0000259" key="1">
    <source>
        <dbReference type="PROSITE" id="PS50404"/>
    </source>
</evidence>
<dbReference type="PROSITE" id="PS50405">
    <property type="entry name" value="GST_CTER"/>
    <property type="match status" value="1"/>
</dbReference>
<dbReference type="InterPro" id="IPR036282">
    <property type="entry name" value="Glutathione-S-Trfase_C_sf"/>
</dbReference>
<sequence>MYKLYGAPGCGSAIVEIMFILTNEPYKWKNVEGFEEPGPQRDALLTLNPLGQVPTLMLEDGAVMTETAAIALMLLDKHPEMAPPADTPERQRFYRLLVWFVANVYPTFTYGDNPPRWTQSGAEELLISTNHYREQLYLWLESQVSSGPYIFGEKITLLDAYPAAMINWRPRQQWFEEHTPKLFAIAQKMRQRKEFQDVLSRNEML</sequence>
<gene>
    <name evidence="3" type="ORF">MUA00_19790</name>
</gene>
<dbReference type="SUPFAM" id="SSF52833">
    <property type="entry name" value="Thioredoxin-like"/>
    <property type="match status" value="1"/>
</dbReference>
<comment type="caution">
    <text evidence="3">The sequence shown here is derived from an EMBL/GenBank/DDBJ whole genome shotgun (WGS) entry which is preliminary data.</text>
</comment>
<feature type="domain" description="GST N-terminal" evidence="1">
    <location>
        <begin position="1"/>
        <end position="82"/>
    </location>
</feature>
<evidence type="ECO:0000313" key="4">
    <source>
        <dbReference type="Proteomes" id="UP001150641"/>
    </source>
</evidence>